<protein>
    <submittedName>
        <fullName evidence="2">HTH-type transcriptional regulator KmtR</fullName>
    </submittedName>
</protein>
<dbReference type="AlphaFoldDB" id="A0A1R3U1K3"/>
<dbReference type="InterPro" id="IPR052543">
    <property type="entry name" value="HTH_Metal-responsive_Reg"/>
</dbReference>
<name>A0A1R3U1K3_9HYPH</name>
<dbReference type="GO" id="GO:0003700">
    <property type="term" value="F:DNA-binding transcription factor activity"/>
    <property type="evidence" value="ECO:0007669"/>
    <property type="project" value="InterPro"/>
</dbReference>
<dbReference type="GO" id="GO:0003677">
    <property type="term" value="F:DNA binding"/>
    <property type="evidence" value="ECO:0007669"/>
    <property type="project" value="TreeGrafter"/>
</dbReference>
<dbReference type="STRING" id="1907666.DSM25559_2990"/>
<dbReference type="PROSITE" id="PS50987">
    <property type="entry name" value="HTH_ARSR_2"/>
    <property type="match status" value="1"/>
</dbReference>
<dbReference type="SMART" id="SM00418">
    <property type="entry name" value="HTH_ARSR"/>
    <property type="match status" value="1"/>
</dbReference>
<dbReference type="GO" id="GO:0010288">
    <property type="term" value="P:response to lead ion"/>
    <property type="evidence" value="ECO:0007669"/>
    <property type="project" value="TreeGrafter"/>
</dbReference>
<accession>A0A1R3U1K3</accession>
<dbReference type="SUPFAM" id="SSF46785">
    <property type="entry name" value="Winged helix' DNA-binding domain"/>
    <property type="match status" value="1"/>
</dbReference>
<dbReference type="InterPro" id="IPR036390">
    <property type="entry name" value="WH_DNA-bd_sf"/>
</dbReference>
<evidence type="ECO:0000313" key="2">
    <source>
        <dbReference type="EMBL" id="SCX27375.1"/>
    </source>
</evidence>
<dbReference type="InterPro" id="IPR001845">
    <property type="entry name" value="HTH_ArsR_DNA-bd_dom"/>
</dbReference>
<dbReference type="CDD" id="cd00090">
    <property type="entry name" value="HTH_ARSR"/>
    <property type="match status" value="1"/>
</dbReference>
<dbReference type="InterPro" id="IPR011991">
    <property type="entry name" value="ArsR-like_HTH"/>
</dbReference>
<dbReference type="GO" id="GO:0097063">
    <property type="term" value="F:cadmium ion sensor activity"/>
    <property type="evidence" value="ECO:0007669"/>
    <property type="project" value="TreeGrafter"/>
</dbReference>
<dbReference type="InterPro" id="IPR036388">
    <property type="entry name" value="WH-like_DNA-bd_sf"/>
</dbReference>
<dbReference type="Pfam" id="PF12840">
    <property type="entry name" value="HTH_20"/>
    <property type="match status" value="1"/>
</dbReference>
<dbReference type="NCBIfam" id="NF033788">
    <property type="entry name" value="HTH_metalloreg"/>
    <property type="match status" value="1"/>
</dbReference>
<proteinExistence type="predicted"/>
<dbReference type="Gene3D" id="1.10.10.10">
    <property type="entry name" value="Winged helix-like DNA-binding domain superfamily/Winged helix DNA-binding domain"/>
    <property type="match status" value="1"/>
</dbReference>
<dbReference type="GO" id="GO:0046686">
    <property type="term" value="P:response to cadmium ion"/>
    <property type="evidence" value="ECO:0007669"/>
    <property type="project" value="TreeGrafter"/>
</dbReference>
<dbReference type="PANTHER" id="PTHR39168:SF1">
    <property type="entry name" value="TRANSCRIPTIONAL REGULATORY PROTEIN"/>
    <property type="match status" value="1"/>
</dbReference>
<sequence length="285" mass="30486">MSTSGGSRKNGKDASAVTEMCVTDNAKPRCYIGFMTNFASGIAIAEVASLLGDAARANMLSALMGGQALTAGELARHAGVTAQTTSGHLSRLADAQLVTLEKQGRHRYYRLASQEVAQAIDALMAVASAGPKRYRPVGPKDEALRTARTCYDHMAGKLAVSVADALCEKSYVALSDGAALVTEEGQKFFCDFGVDLKPDNASKRPLCRACLDWSERRMHLAGKLGAGLLDRFTALGWVARISETRALRVTPAGEVGFRTTFALPLEWRLSSLAETKNDGCESRHL</sequence>
<feature type="domain" description="HTH arsR-type" evidence="1">
    <location>
        <begin position="36"/>
        <end position="131"/>
    </location>
</feature>
<dbReference type="GO" id="GO:0032791">
    <property type="term" value="F:lead ion binding"/>
    <property type="evidence" value="ECO:0007669"/>
    <property type="project" value="TreeGrafter"/>
</dbReference>
<dbReference type="PANTHER" id="PTHR39168">
    <property type="entry name" value="TRANSCRIPTIONAL REGULATOR-RELATED"/>
    <property type="match status" value="1"/>
</dbReference>
<evidence type="ECO:0000313" key="3">
    <source>
        <dbReference type="Proteomes" id="UP000187891"/>
    </source>
</evidence>
<dbReference type="Proteomes" id="UP000187891">
    <property type="component" value="Unassembled WGS sequence"/>
</dbReference>
<gene>
    <name evidence="2" type="primary">kmtR_1</name>
    <name evidence="2" type="ORF">DSM25559_2990</name>
</gene>
<reference evidence="3" key="1">
    <citation type="submission" date="2016-10" db="EMBL/GenBank/DDBJ databases">
        <authorList>
            <person name="Wibberg D."/>
        </authorList>
    </citation>
    <scope>NUCLEOTIDE SEQUENCE [LARGE SCALE GENOMIC DNA]</scope>
</reference>
<dbReference type="EMBL" id="FMUE01000007">
    <property type="protein sequence ID" value="SCX27375.1"/>
    <property type="molecule type" value="Genomic_DNA"/>
</dbReference>
<organism evidence="2 3">
    <name type="scientific">Agrobacterium rosae</name>
    <dbReference type="NCBI Taxonomy" id="1972867"/>
    <lineage>
        <taxon>Bacteria</taxon>
        <taxon>Pseudomonadati</taxon>
        <taxon>Pseudomonadota</taxon>
        <taxon>Alphaproteobacteria</taxon>
        <taxon>Hyphomicrobiales</taxon>
        <taxon>Rhizobiaceae</taxon>
        <taxon>Rhizobium/Agrobacterium group</taxon>
        <taxon>Agrobacterium</taxon>
    </lineage>
</organism>
<evidence type="ECO:0000259" key="1">
    <source>
        <dbReference type="PROSITE" id="PS50987"/>
    </source>
</evidence>